<evidence type="ECO:0000259" key="2">
    <source>
        <dbReference type="PROSITE" id="PS51372"/>
    </source>
</evidence>
<feature type="domain" description="PRD" evidence="2">
    <location>
        <begin position="168"/>
        <end position="283"/>
    </location>
</feature>
<dbReference type="Proteomes" id="UP000216797">
    <property type="component" value="Unassembled WGS sequence"/>
</dbReference>
<proteinExistence type="predicted"/>
<keyword evidence="1" id="KW-0677">Repeat</keyword>
<gene>
    <name evidence="3" type="ORF">AKL21_10220</name>
</gene>
<dbReference type="Pfam" id="PF03123">
    <property type="entry name" value="CAT_RBD"/>
    <property type="match status" value="1"/>
</dbReference>
<dbReference type="Gene3D" id="2.30.24.10">
    <property type="entry name" value="CAT RNA-binding domain"/>
    <property type="match status" value="1"/>
</dbReference>
<dbReference type="PANTHER" id="PTHR30185">
    <property type="entry name" value="CRYPTIC BETA-GLUCOSIDE BGL OPERON ANTITERMINATOR"/>
    <property type="match status" value="1"/>
</dbReference>
<dbReference type="InterPro" id="IPR011608">
    <property type="entry name" value="PRD"/>
</dbReference>
<dbReference type="InterPro" id="IPR036634">
    <property type="entry name" value="PRD_sf"/>
</dbReference>
<dbReference type="PROSITE" id="PS51372">
    <property type="entry name" value="PRD_2"/>
    <property type="match status" value="2"/>
</dbReference>
<name>A0A267HQ36_9ENTE</name>
<dbReference type="SMART" id="SM01061">
    <property type="entry name" value="CAT_RBD"/>
    <property type="match status" value="1"/>
</dbReference>
<evidence type="ECO:0000313" key="3">
    <source>
        <dbReference type="EMBL" id="PAB00347.1"/>
    </source>
</evidence>
<dbReference type="InterPro" id="IPR050661">
    <property type="entry name" value="BglG_antiterminators"/>
</dbReference>
<protein>
    <submittedName>
        <fullName evidence="3">Transcriptional regulator</fullName>
    </submittedName>
</protein>
<dbReference type="InterPro" id="IPR004341">
    <property type="entry name" value="CAT_RNA-bd_dom"/>
</dbReference>
<dbReference type="Gene3D" id="1.10.1790.10">
    <property type="entry name" value="PRD domain"/>
    <property type="match status" value="2"/>
</dbReference>
<accession>A0A267HQ36</accession>
<dbReference type="Pfam" id="PF00874">
    <property type="entry name" value="PRD"/>
    <property type="match status" value="2"/>
</dbReference>
<dbReference type="InterPro" id="IPR036650">
    <property type="entry name" value="CAT_RNA-bd_dom_sf"/>
</dbReference>
<dbReference type="AlphaFoldDB" id="A0A267HQ36"/>
<feature type="domain" description="PRD" evidence="2">
    <location>
        <begin position="62"/>
        <end position="167"/>
    </location>
</feature>
<dbReference type="EMBL" id="LHUG01000008">
    <property type="protein sequence ID" value="PAB00347.1"/>
    <property type="molecule type" value="Genomic_DNA"/>
</dbReference>
<comment type="caution">
    <text evidence="3">The sequence shown here is derived from an EMBL/GenBank/DDBJ whole genome shotgun (WGS) entry which is preliminary data.</text>
</comment>
<dbReference type="RefSeq" id="WP_095006978.1">
    <property type="nucleotide sequence ID" value="NZ_LHUG01000008.1"/>
</dbReference>
<keyword evidence="4" id="KW-1185">Reference proteome</keyword>
<dbReference type="SUPFAM" id="SSF50151">
    <property type="entry name" value="SacY-like RNA-binding domain"/>
    <property type="match status" value="1"/>
</dbReference>
<dbReference type="PANTHER" id="PTHR30185:SF15">
    <property type="entry name" value="CRYPTIC BETA-GLUCOSIDE BGL OPERON ANTITERMINATOR"/>
    <property type="match status" value="1"/>
</dbReference>
<organism evidence="3 4">
    <name type="scientific">Enterococcus canintestini</name>
    <dbReference type="NCBI Taxonomy" id="317010"/>
    <lineage>
        <taxon>Bacteria</taxon>
        <taxon>Bacillati</taxon>
        <taxon>Bacillota</taxon>
        <taxon>Bacilli</taxon>
        <taxon>Lactobacillales</taxon>
        <taxon>Enterococcaceae</taxon>
        <taxon>Enterococcus</taxon>
    </lineage>
</organism>
<sequence length="287" mass="33650">MKVIQSLNQNALLVRGDESECIVVGKGIGFGKKKGDIVNRSLIKKTYRMAPERTDLLNLLGDVEEESIQMAEEVTEYAQQELGKEFTGNFILSLASHIQFLEEKYEAQIDIPKPFHYELKYLYPQEYQVAEWSVDYLNLTYTLKLPEAEISFFTLHFVNASIDQGEMDNVVELSDILNEIVELMEQELGHSLDRETIDFSRFIIHLRYFVIRNFNQKERKEEIYDKELKQLYKMALNLYPLENKILTDIKTMLEREHQMHFGSSEGFYLLLHLVRIISKKGGEKNEF</sequence>
<evidence type="ECO:0000256" key="1">
    <source>
        <dbReference type="ARBA" id="ARBA00022737"/>
    </source>
</evidence>
<dbReference type="GO" id="GO:0003723">
    <property type="term" value="F:RNA binding"/>
    <property type="evidence" value="ECO:0007669"/>
    <property type="project" value="InterPro"/>
</dbReference>
<reference evidence="3 4" key="1">
    <citation type="submission" date="2015-08" db="EMBL/GenBank/DDBJ databases">
        <title>Enterococcus genome sequence.</title>
        <authorList>
            <person name="Acedo J.Z."/>
            <person name="Vederas J.C."/>
        </authorList>
    </citation>
    <scope>NUCLEOTIDE SEQUENCE [LARGE SCALE GENOMIC DNA]</scope>
    <source>
        <strain evidence="3 4">49</strain>
    </source>
</reference>
<evidence type="ECO:0000313" key="4">
    <source>
        <dbReference type="Proteomes" id="UP000216797"/>
    </source>
</evidence>
<dbReference type="SUPFAM" id="SSF63520">
    <property type="entry name" value="PTS-regulatory domain, PRD"/>
    <property type="match status" value="2"/>
</dbReference>
<dbReference type="GO" id="GO:0006355">
    <property type="term" value="P:regulation of DNA-templated transcription"/>
    <property type="evidence" value="ECO:0007669"/>
    <property type="project" value="InterPro"/>
</dbReference>